<dbReference type="SUPFAM" id="SSF47391">
    <property type="entry name" value="Dimerization-anchoring domain of cAMP-dependent PK regulatory subunit"/>
    <property type="match status" value="1"/>
</dbReference>
<evidence type="ECO:0000256" key="8">
    <source>
        <dbReference type="ARBA" id="ARBA00037541"/>
    </source>
</evidence>
<dbReference type="Ensembl" id="ENSCSAT00000006055.1">
    <property type="protein sequence ID" value="ENSCSAP00000004264.1"/>
    <property type="gene ID" value="ENSCSAG00000008002.1"/>
</dbReference>
<keyword evidence="2" id="KW-0597">Phosphoprotein</keyword>
<dbReference type="GO" id="GO:0005737">
    <property type="term" value="C:cytoplasm"/>
    <property type="evidence" value="ECO:0007669"/>
    <property type="project" value="TreeGrafter"/>
</dbReference>
<dbReference type="AlphaFoldDB" id="A0A0D9R6M5"/>
<dbReference type="FunFam" id="1.20.890.10:FF:000004">
    <property type="entry name" value="ropporin-1-like protein isoform X2"/>
    <property type="match status" value="1"/>
</dbReference>
<dbReference type="GO" id="GO:0048240">
    <property type="term" value="P:sperm capacitation"/>
    <property type="evidence" value="ECO:0007669"/>
    <property type="project" value="TreeGrafter"/>
</dbReference>
<keyword evidence="6" id="KW-0966">Cell projection</keyword>
<dbReference type="EMBL" id="AQIB01111571">
    <property type="status" value="NOT_ANNOTATED_CDS"/>
    <property type="molecule type" value="Genomic_DNA"/>
</dbReference>
<name>A0A0D9R6M5_CHLSB</name>
<sequence length="212" mass="23845">MAQTDKPTCIPPELPKMLKEFAKAAIRAQPQDLIQWGADYFEALSRGETPPVRERSEQAALCNWTELTPELLKVLHSQVAGRLIVHAEELAQMWKVVNLPADLFNSVMNVGRFTEEIEWLKFLALACSALGVTITKTLKIVCEVLSCDHNGGLPRIPFSTFQFLYTYIAEVDGEISASHVSRMLNYIEQEVIGPDGLITVNDFTQNPRVWLE</sequence>
<dbReference type="EMBL" id="AQIB01111569">
    <property type="status" value="NOT_ANNOTATED_CDS"/>
    <property type="molecule type" value="Genomic_DNA"/>
</dbReference>
<dbReference type="KEGG" id="csab:103228133"/>
<dbReference type="InterPro" id="IPR047844">
    <property type="entry name" value="ROP_DD"/>
</dbReference>
<dbReference type="Proteomes" id="UP000029965">
    <property type="component" value="Chromosome 22"/>
</dbReference>
<comment type="similarity">
    <text evidence="7">Belongs to the ropporin family.</text>
</comment>
<evidence type="ECO:0000313" key="9">
    <source>
        <dbReference type="Ensembl" id="ENSCSAP00000004264.1"/>
    </source>
</evidence>
<accession>A0A0D9R6M5</accession>
<evidence type="ECO:0000313" key="10">
    <source>
        <dbReference type="Proteomes" id="UP000029965"/>
    </source>
</evidence>
<dbReference type="eggNOG" id="ENOG502R2JI">
    <property type="taxonomic scope" value="Eukaryota"/>
</dbReference>
<evidence type="ECO:0000256" key="4">
    <source>
        <dbReference type="ARBA" id="ARBA00022846"/>
    </source>
</evidence>
<evidence type="ECO:0000256" key="5">
    <source>
        <dbReference type="ARBA" id="ARBA00023069"/>
    </source>
</evidence>
<dbReference type="GO" id="GO:0031514">
    <property type="term" value="C:motile cilium"/>
    <property type="evidence" value="ECO:0007669"/>
    <property type="project" value="UniProtKB-SubCell"/>
</dbReference>
<dbReference type="CDD" id="cd23019">
    <property type="entry name" value="DD_ROP"/>
    <property type="match status" value="1"/>
</dbReference>
<dbReference type="GeneTree" id="ENSGT00390000012731"/>
<evidence type="ECO:0000256" key="6">
    <source>
        <dbReference type="ARBA" id="ARBA00023273"/>
    </source>
</evidence>
<dbReference type="STRING" id="60711.ENSCSAP00000004264"/>
<comment type="function">
    <text evidence="8">Important for male fertility. With ROPN1L, involved in fibrous sheath integrity and sperm motility, plays a role in PKA-dependent signaling processes required for spermatozoa capacitation.</text>
</comment>
<proteinExistence type="inferred from homology"/>
<reference evidence="9 10" key="1">
    <citation type="submission" date="2014-03" db="EMBL/GenBank/DDBJ databases">
        <authorList>
            <person name="Warren W."/>
            <person name="Wilson R.K."/>
        </authorList>
    </citation>
    <scope>NUCLEOTIDE SEQUENCE</scope>
</reference>
<dbReference type="EMBL" id="AQIB01111567">
    <property type="status" value="NOT_ANNOTATED_CDS"/>
    <property type="molecule type" value="Genomic_DNA"/>
</dbReference>
<dbReference type="OMA" id="QWASDYF"/>
<reference evidence="9" key="2">
    <citation type="submission" date="2025-08" db="UniProtKB">
        <authorList>
            <consortium name="Ensembl"/>
        </authorList>
    </citation>
    <scope>IDENTIFICATION</scope>
</reference>
<dbReference type="Gene3D" id="1.20.890.10">
    <property type="entry name" value="cAMP-dependent protein kinase regulatory subunit, dimerization-anchoring domain"/>
    <property type="match status" value="1"/>
</dbReference>
<reference evidence="9" key="3">
    <citation type="submission" date="2025-09" db="UniProtKB">
        <authorList>
            <consortium name="Ensembl"/>
        </authorList>
    </citation>
    <scope>IDENTIFICATION</scope>
</reference>
<dbReference type="EMBL" id="AQIB01111568">
    <property type="status" value="NOT_ANNOTATED_CDS"/>
    <property type="molecule type" value="Genomic_DNA"/>
</dbReference>
<organism evidence="9 10">
    <name type="scientific">Chlorocebus sabaeus</name>
    <name type="common">Green monkey</name>
    <name type="synonym">Simia sabaea</name>
    <dbReference type="NCBI Taxonomy" id="60711"/>
    <lineage>
        <taxon>Eukaryota</taxon>
        <taxon>Metazoa</taxon>
        <taxon>Chordata</taxon>
        <taxon>Craniata</taxon>
        <taxon>Vertebrata</taxon>
        <taxon>Euteleostomi</taxon>
        <taxon>Mammalia</taxon>
        <taxon>Eutheria</taxon>
        <taxon>Euarchontoglires</taxon>
        <taxon>Primates</taxon>
        <taxon>Haplorrhini</taxon>
        <taxon>Catarrhini</taxon>
        <taxon>Cercopithecidae</taxon>
        <taxon>Cercopithecinae</taxon>
        <taxon>Chlorocebus</taxon>
    </lineage>
</organism>
<dbReference type="PANTHER" id="PTHR14952">
    <property type="entry name" value="ROPPORIN-1-LIKE PROTEIN"/>
    <property type="match status" value="1"/>
</dbReference>
<comment type="subcellular location">
    <subcellularLocation>
        <location evidence="1">Cell projection</location>
        <location evidence="1">Cilium</location>
        <location evidence="1">Flagellum</location>
    </subcellularLocation>
</comment>
<keyword evidence="5" id="KW-0969">Cilium</keyword>
<evidence type="ECO:0000256" key="3">
    <source>
        <dbReference type="ARBA" id="ARBA00022843"/>
    </source>
</evidence>
<evidence type="ECO:0000256" key="2">
    <source>
        <dbReference type="ARBA" id="ARBA00022553"/>
    </source>
</evidence>
<keyword evidence="10" id="KW-1185">Reference proteome</keyword>
<dbReference type="Bgee" id="ENSCSAG00000008002">
    <property type="expression patterns" value="Expressed in fibroblast and 1 other cell type or tissue"/>
</dbReference>
<protein>
    <submittedName>
        <fullName evidence="9">Uncharacterized protein</fullName>
    </submittedName>
</protein>
<dbReference type="EMBL" id="AQIB01111570">
    <property type="status" value="NOT_ANNOTATED_CDS"/>
    <property type="molecule type" value="Genomic_DNA"/>
</dbReference>
<evidence type="ECO:0000256" key="7">
    <source>
        <dbReference type="ARBA" id="ARBA00035651"/>
    </source>
</evidence>
<keyword evidence="4" id="KW-0282">Flagellum</keyword>
<dbReference type="PANTHER" id="PTHR14952:SF12">
    <property type="entry name" value="ROPPORIN-1B"/>
    <property type="match status" value="1"/>
</dbReference>
<keyword evidence="3" id="KW-0832">Ubl conjugation</keyword>
<evidence type="ECO:0000256" key="1">
    <source>
        <dbReference type="ARBA" id="ARBA00004230"/>
    </source>
</evidence>
<dbReference type="BioGRID-ORCS" id="103228133">
    <property type="hits" value="0 hits in 7 CRISPR screens"/>
</dbReference>